<evidence type="ECO:0000313" key="4">
    <source>
        <dbReference type="EMBL" id="PWJ30179.1"/>
    </source>
</evidence>
<dbReference type="Pfam" id="PF00440">
    <property type="entry name" value="TetR_N"/>
    <property type="match status" value="1"/>
</dbReference>
<accession>A0A2Y9BFV8</accession>
<evidence type="ECO:0000259" key="3">
    <source>
        <dbReference type="PROSITE" id="PS50977"/>
    </source>
</evidence>
<dbReference type="InterPro" id="IPR009057">
    <property type="entry name" value="Homeodomain-like_sf"/>
</dbReference>
<dbReference type="GO" id="GO:0003677">
    <property type="term" value="F:DNA binding"/>
    <property type="evidence" value="ECO:0007669"/>
    <property type="project" value="UniProtKB-UniRule"/>
</dbReference>
<sequence length="213" mass="24424">MAGNKFPEITEKMILDTAKKLFLENGYEKVTLQGIADACGLTRGAIYHHFRGKEEMLDAVTAYMFNETTSFYKLKEETSLNGLEKLQKLLIAPLFDDEQIQMYSMLSQTFYKSPKLVSAYLLDCQNSVIPMTQVYIEEGIIDGSIKCEDADVLAEIITVFFSIWLSPMIFNTTKEKFLLKLKYIRIMLESVGLDLMDDEMARAIEKMCDVLFH</sequence>
<dbReference type="InterPro" id="IPR023772">
    <property type="entry name" value="DNA-bd_HTH_TetR-type_CS"/>
</dbReference>
<dbReference type="Proteomes" id="UP000245845">
    <property type="component" value="Unassembled WGS sequence"/>
</dbReference>
<dbReference type="EMBL" id="QGDL01000004">
    <property type="protein sequence ID" value="PWJ30179.1"/>
    <property type="molecule type" value="Genomic_DNA"/>
</dbReference>
<evidence type="ECO:0000256" key="1">
    <source>
        <dbReference type="ARBA" id="ARBA00023125"/>
    </source>
</evidence>
<proteinExistence type="predicted"/>
<reference evidence="4 5" key="1">
    <citation type="submission" date="2018-05" db="EMBL/GenBank/DDBJ databases">
        <title>The Hungate 1000. A catalogue of reference genomes from the rumen microbiome.</title>
        <authorList>
            <person name="Kelly W."/>
        </authorList>
    </citation>
    <scope>NUCLEOTIDE SEQUENCE [LARGE SCALE GENOMIC DNA]</scope>
    <source>
        <strain evidence="4 5">NLAE-zl-C242</strain>
    </source>
</reference>
<dbReference type="PANTHER" id="PTHR43479:SF11">
    <property type="entry name" value="ACREF_ENVCD OPERON REPRESSOR-RELATED"/>
    <property type="match status" value="1"/>
</dbReference>
<keyword evidence="1 2" id="KW-0238">DNA-binding</keyword>
<dbReference type="PROSITE" id="PS50977">
    <property type="entry name" value="HTH_TETR_2"/>
    <property type="match status" value="1"/>
</dbReference>
<dbReference type="PROSITE" id="PS01081">
    <property type="entry name" value="HTH_TETR_1"/>
    <property type="match status" value="1"/>
</dbReference>
<dbReference type="Gene3D" id="1.10.357.10">
    <property type="entry name" value="Tetracycline Repressor, domain 2"/>
    <property type="match status" value="1"/>
</dbReference>
<gene>
    <name evidence="4" type="ORF">A8806_10442</name>
</gene>
<dbReference type="RefSeq" id="WP_109730622.1">
    <property type="nucleotide sequence ID" value="NZ_BAAACK010000019.1"/>
</dbReference>
<name>A0A2Y9BFV8_9FIRM</name>
<feature type="domain" description="HTH tetR-type" evidence="3">
    <location>
        <begin position="8"/>
        <end position="68"/>
    </location>
</feature>
<evidence type="ECO:0000256" key="2">
    <source>
        <dbReference type="PROSITE-ProRule" id="PRU00335"/>
    </source>
</evidence>
<evidence type="ECO:0000313" key="5">
    <source>
        <dbReference type="Proteomes" id="UP000245845"/>
    </source>
</evidence>
<dbReference type="PRINTS" id="PR00455">
    <property type="entry name" value="HTHTETR"/>
</dbReference>
<dbReference type="OrthoDB" id="9814200at2"/>
<protein>
    <submittedName>
        <fullName evidence="4">TetR family transcriptional regulator</fullName>
    </submittedName>
</protein>
<dbReference type="SUPFAM" id="SSF46689">
    <property type="entry name" value="Homeodomain-like"/>
    <property type="match status" value="1"/>
</dbReference>
<feature type="DNA-binding region" description="H-T-H motif" evidence="2">
    <location>
        <begin position="31"/>
        <end position="50"/>
    </location>
</feature>
<dbReference type="AlphaFoldDB" id="A0A2Y9BFV8"/>
<dbReference type="PANTHER" id="PTHR43479">
    <property type="entry name" value="ACREF/ENVCD OPERON REPRESSOR-RELATED"/>
    <property type="match status" value="1"/>
</dbReference>
<dbReference type="InterPro" id="IPR001647">
    <property type="entry name" value="HTH_TetR"/>
</dbReference>
<organism evidence="4 5">
    <name type="scientific">Faecalicatena orotica</name>
    <dbReference type="NCBI Taxonomy" id="1544"/>
    <lineage>
        <taxon>Bacteria</taxon>
        <taxon>Bacillati</taxon>
        <taxon>Bacillota</taxon>
        <taxon>Clostridia</taxon>
        <taxon>Lachnospirales</taxon>
        <taxon>Lachnospiraceae</taxon>
        <taxon>Faecalicatena</taxon>
    </lineage>
</organism>
<keyword evidence="5" id="KW-1185">Reference proteome</keyword>
<comment type="caution">
    <text evidence="4">The sequence shown here is derived from an EMBL/GenBank/DDBJ whole genome shotgun (WGS) entry which is preliminary data.</text>
</comment>
<dbReference type="InterPro" id="IPR050624">
    <property type="entry name" value="HTH-type_Tx_Regulator"/>
</dbReference>